<dbReference type="GO" id="GO:0005886">
    <property type="term" value="C:plasma membrane"/>
    <property type="evidence" value="ECO:0007669"/>
    <property type="project" value="UniProtKB-SubCell"/>
</dbReference>
<evidence type="ECO:0000256" key="5">
    <source>
        <dbReference type="ARBA" id="ARBA00022692"/>
    </source>
</evidence>
<dbReference type="Proteomes" id="UP000438448">
    <property type="component" value="Unassembled WGS sequence"/>
</dbReference>
<dbReference type="AlphaFoldDB" id="A0A7K0D208"/>
<evidence type="ECO:0000256" key="3">
    <source>
        <dbReference type="ARBA" id="ARBA00022448"/>
    </source>
</evidence>
<keyword evidence="3" id="KW-0813">Transport</keyword>
<feature type="transmembrane region" description="Helical" evidence="9">
    <location>
        <begin position="288"/>
        <end position="311"/>
    </location>
</feature>
<dbReference type="GO" id="GO:0055085">
    <property type="term" value="P:transmembrane transport"/>
    <property type="evidence" value="ECO:0007669"/>
    <property type="project" value="TreeGrafter"/>
</dbReference>
<keyword evidence="5 9" id="KW-0812">Transmembrane</keyword>
<evidence type="ECO:0000256" key="7">
    <source>
        <dbReference type="ARBA" id="ARBA00023136"/>
    </source>
</evidence>
<comment type="subcellular location">
    <subcellularLocation>
        <location evidence="1">Cell membrane</location>
        <topology evidence="1">Multi-pass membrane protein</topology>
    </subcellularLocation>
</comment>
<comment type="similarity">
    <text evidence="2">Belongs to the autoinducer-2 exporter (AI-2E) (TC 2.A.86) family.</text>
</comment>
<evidence type="ECO:0000256" key="2">
    <source>
        <dbReference type="ARBA" id="ARBA00009773"/>
    </source>
</evidence>
<dbReference type="Pfam" id="PF01594">
    <property type="entry name" value="AI-2E_transport"/>
    <property type="match status" value="1"/>
</dbReference>
<dbReference type="EMBL" id="WEGK01000004">
    <property type="protein sequence ID" value="MQY19292.1"/>
    <property type="molecule type" value="Genomic_DNA"/>
</dbReference>
<keyword evidence="7 9" id="KW-0472">Membrane</keyword>
<dbReference type="InterPro" id="IPR002549">
    <property type="entry name" value="AI-2E-like"/>
</dbReference>
<keyword evidence="6 9" id="KW-1133">Transmembrane helix</keyword>
<organism evidence="10 11">
    <name type="scientific">Nocardia macrotermitis</name>
    <dbReference type="NCBI Taxonomy" id="2585198"/>
    <lineage>
        <taxon>Bacteria</taxon>
        <taxon>Bacillati</taxon>
        <taxon>Actinomycetota</taxon>
        <taxon>Actinomycetes</taxon>
        <taxon>Mycobacteriales</taxon>
        <taxon>Nocardiaceae</taxon>
        <taxon>Nocardia</taxon>
    </lineage>
</organism>
<proteinExistence type="inferred from homology"/>
<keyword evidence="11" id="KW-1185">Reference proteome</keyword>
<feature type="transmembrane region" description="Helical" evidence="9">
    <location>
        <begin position="263"/>
        <end position="281"/>
    </location>
</feature>
<evidence type="ECO:0000256" key="1">
    <source>
        <dbReference type="ARBA" id="ARBA00004651"/>
    </source>
</evidence>
<feature type="transmembrane region" description="Helical" evidence="9">
    <location>
        <begin position="57"/>
        <end position="79"/>
    </location>
</feature>
<evidence type="ECO:0008006" key="12">
    <source>
        <dbReference type="Google" id="ProtNLM"/>
    </source>
</evidence>
<keyword evidence="4" id="KW-1003">Cell membrane</keyword>
<comment type="caution">
    <text evidence="10">The sequence shown here is derived from an EMBL/GenBank/DDBJ whole genome shotgun (WGS) entry which is preliminary data.</text>
</comment>
<gene>
    <name evidence="10" type="ORF">NRB20_23770</name>
</gene>
<feature type="transmembrane region" description="Helical" evidence="9">
    <location>
        <begin position="238"/>
        <end position="257"/>
    </location>
</feature>
<evidence type="ECO:0000256" key="6">
    <source>
        <dbReference type="ARBA" id="ARBA00022989"/>
    </source>
</evidence>
<reference evidence="10 11" key="1">
    <citation type="submission" date="2019-10" db="EMBL/GenBank/DDBJ databases">
        <title>Nocardia macrotermitis sp. nov. and Nocardia aurantia sp. nov., isolated from the gut of fungus growing-termite Macrotermes natalensis.</title>
        <authorList>
            <person name="Benndorf R."/>
            <person name="Schwitalla J."/>
            <person name="Martin K."/>
            <person name="De Beer W."/>
            <person name="Kaster A.-K."/>
            <person name="Vollmers J."/>
            <person name="Poulsen M."/>
            <person name="Beemelmanns C."/>
        </authorList>
    </citation>
    <scope>NUCLEOTIDE SEQUENCE [LARGE SCALE GENOMIC DNA]</scope>
    <source>
        <strain evidence="10 11">RB20</strain>
    </source>
</reference>
<sequence>MTDDPDEQAEQGTDAPPAPASNGEHGEHRMPPWLPRALVLAFALLGAYQITDWAAHKLLGLFTIMLVAFFVSLATEPAVNMLAARGIHRGLATAVVFVLLFACVAGFLAALGTLLVETVSNLLHELPGLLNELVDWINRTFHQHFTVDQLRDRLLHDSNVLNNYAQTAANNAWGLSSTVVGGLVQVLTIALFSIYLTADGPKLRRTVCSMLPPPRQDEVLRAWDLAITKTGGYLYSRALLAVISALAHAVFLAILGLPNALALGVWFGVVASFVPTIGTYIAGTLPVLVALTIQPIDALWVIGFSIVYQWFQDYLLQPRITARTVDVNAAVALLAVLAGGALLGAVGALLAIPATATVQAFLSEYVRRYEVAEDPRIERTSRYRRLWRRPGK</sequence>
<dbReference type="PANTHER" id="PTHR21716">
    <property type="entry name" value="TRANSMEMBRANE PROTEIN"/>
    <property type="match status" value="1"/>
</dbReference>
<evidence type="ECO:0000313" key="10">
    <source>
        <dbReference type="EMBL" id="MQY19292.1"/>
    </source>
</evidence>
<protein>
    <recommendedName>
        <fullName evidence="12">AI-2E family transporter</fullName>
    </recommendedName>
</protein>
<feature type="transmembrane region" description="Helical" evidence="9">
    <location>
        <begin position="91"/>
        <end position="116"/>
    </location>
</feature>
<dbReference type="PANTHER" id="PTHR21716:SF53">
    <property type="entry name" value="PERMEASE PERM-RELATED"/>
    <property type="match status" value="1"/>
</dbReference>
<feature type="transmembrane region" description="Helical" evidence="9">
    <location>
        <begin position="33"/>
        <end position="51"/>
    </location>
</feature>
<evidence type="ECO:0000256" key="9">
    <source>
        <dbReference type="SAM" id="Phobius"/>
    </source>
</evidence>
<dbReference type="RefSeq" id="WP_319944774.1">
    <property type="nucleotide sequence ID" value="NZ_WEGK01000004.1"/>
</dbReference>
<evidence type="ECO:0000256" key="8">
    <source>
        <dbReference type="SAM" id="MobiDB-lite"/>
    </source>
</evidence>
<feature type="transmembrane region" description="Helical" evidence="9">
    <location>
        <begin position="172"/>
        <end position="196"/>
    </location>
</feature>
<name>A0A7K0D208_9NOCA</name>
<feature type="transmembrane region" description="Helical" evidence="9">
    <location>
        <begin position="331"/>
        <end position="352"/>
    </location>
</feature>
<evidence type="ECO:0000256" key="4">
    <source>
        <dbReference type="ARBA" id="ARBA00022475"/>
    </source>
</evidence>
<accession>A0A7K0D208</accession>
<feature type="region of interest" description="Disordered" evidence="8">
    <location>
        <begin position="1"/>
        <end position="27"/>
    </location>
</feature>
<evidence type="ECO:0000313" key="11">
    <source>
        <dbReference type="Proteomes" id="UP000438448"/>
    </source>
</evidence>